<dbReference type="SUPFAM" id="SSF103473">
    <property type="entry name" value="MFS general substrate transporter"/>
    <property type="match status" value="1"/>
</dbReference>
<keyword evidence="3" id="KW-1003">Cell membrane</keyword>
<feature type="transmembrane region" description="Helical" evidence="7">
    <location>
        <begin position="290"/>
        <end position="307"/>
    </location>
</feature>
<feature type="transmembrane region" description="Helical" evidence="7">
    <location>
        <begin position="225"/>
        <end position="250"/>
    </location>
</feature>
<keyword evidence="4 7" id="KW-0812">Transmembrane</keyword>
<feature type="transmembrane region" description="Helical" evidence="7">
    <location>
        <begin position="381"/>
        <end position="397"/>
    </location>
</feature>
<dbReference type="Proteomes" id="UP001164803">
    <property type="component" value="Chromosome"/>
</dbReference>
<feature type="transmembrane region" description="Helical" evidence="7">
    <location>
        <begin position="262"/>
        <end position="283"/>
    </location>
</feature>
<dbReference type="PROSITE" id="PS50850">
    <property type="entry name" value="MFS"/>
    <property type="match status" value="1"/>
</dbReference>
<keyword evidence="2" id="KW-0813">Transport</keyword>
<evidence type="ECO:0000313" key="10">
    <source>
        <dbReference type="Proteomes" id="UP001164803"/>
    </source>
</evidence>
<dbReference type="InterPro" id="IPR020846">
    <property type="entry name" value="MFS_dom"/>
</dbReference>
<dbReference type="InterPro" id="IPR050171">
    <property type="entry name" value="MFS_Transporters"/>
</dbReference>
<organism evidence="9 10">
    <name type="scientific">Alicyclobacillus dauci</name>
    <dbReference type="NCBI Taxonomy" id="1475485"/>
    <lineage>
        <taxon>Bacteria</taxon>
        <taxon>Bacillati</taxon>
        <taxon>Bacillota</taxon>
        <taxon>Bacilli</taxon>
        <taxon>Bacillales</taxon>
        <taxon>Alicyclobacillaceae</taxon>
        <taxon>Alicyclobacillus</taxon>
    </lineage>
</organism>
<dbReference type="InterPro" id="IPR036259">
    <property type="entry name" value="MFS_trans_sf"/>
</dbReference>
<evidence type="ECO:0000256" key="4">
    <source>
        <dbReference type="ARBA" id="ARBA00022692"/>
    </source>
</evidence>
<feature type="domain" description="Major facilitator superfamily (MFS) profile" evidence="8">
    <location>
        <begin position="15"/>
        <end position="401"/>
    </location>
</feature>
<gene>
    <name evidence="9" type="ORF">NZD86_02800</name>
</gene>
<feature type="transmembrane region" description="Helical" evidence="7">
    <location>
        <begin position="313"/>
        <end position="335"/>
    </location>
</feature>
<evidence type="ECO:0000259" key="8">
    <source>
        <dbReference type="PROSITE" id="PS50850"/>
    </source>
</evidence>
<dbReference type="EMBL" id="CP104064">
    <property type="protein sequence ID" value="WAH37485.1"/>
    <property type="molecule type" value="Genomic_DNA"/>
</dbReference>
<dbReference type="InterPro" id="IPR011701">
    <property type="entry name" value="MFS"/>
</dbReference>
<feature type="transmembrane region" description="Helical" evidence="7">
    <location>
        <begin position="170"/>
        <end position="188"/>
    </location>
</feature>
<feature type="transmembrane region" description="Helical" evidence="7">
    <location>
        <begin position="139"/>
        <end position="164"/>
    </location>
</feature>
<evidence type="ECO:0000256" key="6">
    <source>
        <dbReference type="ARBA" id="ARBA00023136"/>
    </source>
</evidence>
<feature type="transmembrane region" description="Helical" evidence="7">
    <location>
        <begin position="81"/>
        <end position="100"/>
    </location>
</feature>
<name>A0ABY6Z3P2_9BACL</name>
<feature type="transmembrane region" description="Helical" evidence="7">
    <location>
        <begin position="53"/>
        <end position="72"/>
    </location>
</feature>
<dbReference type="PRINTS" id="PR01035">
    <property type="entry name" value="TCRTETA"/>
</dbReference>
<protein>
    <submittedName>
        <fullName evidence="9">MFS transporter</fullName>
    </submittedName>
</protein>
<dbReference type="CDD" id="cd17325">
    <property type="entry name" value="MFS_MdtG_SLC18_like"/>
    <property type="match status" value="1"/>
</dbReference>
<keyword evidence="6 7" id="KW-0472">Membrane</keyword>
<dbReference type="RefSeq" id="WP_268044975.1">
    <property type="nucleotide sequence ID" value="NZ_CP104064.1"/>
</dbReference>
<sequence length="420" mass="44751">MNRHSERGRFRMSAPIVFLMGTMFLTNIGFGVILPTLPFLASHLGATPFDMGLAISFFAVAQLLSSPIWGILSDRVGRKPIIIIGVVGYGVVSALLGIVPNLPLLLVLRFFAGAMAAAVFPAAQALAADHTLPKNRARILGYMGSVNNIGFIIGPPVGAFLAVFGVNVPFVGVGMLAVLNGMVGLWLLPRKANGRQQILDGTNTTHTTAEYDPTDLIKIMRPWAILPFLCASLFGAIADSSIASTLAYFITSHLHSTPLVTGWAFMVNGGTAALIQVVALPLVYRRFGETPAIILGFFLGTMGYVSLGLAGHVFIALLSVMVISCCSGLVYPIIASAISIRTPRNSQGRSFGVQQAANSTGRTLGPMVAGWLFTIRPSDPYFLASVLMAGMATFFLIESFRKRNAQVAFQSEDVAHDSSK</sequence>
<keyword evidence="10" id="KW-1185">Reference proteome</keyword>
<dbReference type="Pfam" id="PF07690">
    <property type="entry name" value="MFS_1"/>
    <property type="match status" value="1"/>
</dbReference>
<evidence type="ECO:0000256" key="2">
    <source>
        <dbReference type="ARBA" id="ARBA00022448"/>
    </source>
</evidence>
<evidence type="ECO:0000256" key="7">
    <source>
        <dbReference type="SAM" id="Phobius"/>
    </source>
</evidence>
<evidence type="ECO:0000256" key="5">
    <source>
        <dbReference type="ARBA" id="ARBA00022989"/>
    </source>
</evidence>
<feature type="transmembrane region" description="Helical" evidence="7">
    <location>
        <begin position="12"/>
        <end position="33"/>
    </location>
</feature>
<dbReference type="PANTHER" id="PTHR23517">
    <property type="entry name" value="RESISTANCE PROTEIN MDTM, PUTATIVE-RELATED-RELATED"/>
    <property type="match status" value="1"/>
</dbReference>
<dbReference type="InterPro" id="IPR001958">
    <property type="entry name" value="Tet-R_TetA/multi-R_MdtG-like"/>
</dbReference>
<proteinExistence type="predicted"/>
<accession>A0ABY6Z3P2</accession>
<evidence type="ECO:0000256" key="1">
    <source>
        <dbReference type="ARBA" id="ARBA00004651"/>
    </source>
</evidence>
<reference evidence="9" key="1">
    <citation type="submission" date="2022-08" db="EMBL/GenBank/DDBJ databases">
        <title>Alicyclobacillus dauci DSM2870, complete genome.</title>
        <authorList>
            <person name="Wang Q."/>
            <person name="Cai R."/>
            <person name="Wang Z."/>
        </authorList>
    </citation>
    <scope>NUCLEOTIDE SEQUENCE</scope>
    <source>
        <strain evidence="9">DSM 28700</strain>
    </source>
</reference>
<dbReference type="Gene3D" id="1.20.1250.20">
    <property type="entry name" value="MFS general substrate transporter like domains"/>
    <property type="match status" value="1"/>
</dbReference>
<feature type="transmembrane region" description="Helical" evidence="7">
    <location>
        <begin position="106"/>
        <end position="127"/>
    </location>
</feature>
<comment type="subcellular location">
    <subcellularLocation>
        <location evidence="1">Cell membrane</location>
        <topology evidence="1">Multi-pass membrane protein</topology>
    </subcellularLocation>
</comment>
<evidence type="ECO:0000256" key="3">
    <source>
        <dbReference type="ARBA" id="ARBA00022475"/>
    </source>
</evidence>
<keyword evidence="5 7" id="KW-1133">Transmembrane helix</keyword>
<evidence type="ECO:0000313" key="9">
    <source>
        <dbReference type="EMBL" id="WAH37485.1"/>
    </source>
</evidence>